<keyword evidence="3" id="KW-1185">Reference proteome</keyword>
<accession>A0A498BSV7</accession>
<evidence type="ECO:0000256" key="1">
    <source>
        <dbReference type="SAM" id="MobiDB-lite"/>
    </source>
</evidence>
<feature type="region of interest" description="Disordered" evidence="1">
    <location>
        <begin position="1"/>
        <end position="113"/>
    </location>
</feature>
<evidence type="ECO:0000313" key="3">
    <source>
        <dbReference type="Proteomes" id="UP000273158"/>
    </source>
</evidence>
<feature type="compositionally biased region" description="Acidic residues" evidence="1">
    <location>
        <begin position="99"/>
        <end position="113"/>
    </location>
</feature>
<protein>
    <recommendedName>
        <fullName evidence="4">Sugar ABC transporter ATPase</fullName>
    </recommendedName>
</protein>
<dbReference type="EMBL" id="RCDB01000004">
    <property type="protein sequence ID" value="RLK46765.1"/>
    <property type="molecule type" value="Genomic_DNA"/>
</dbReference>
<feature type="compositionally biased region" description="Basic and acidic residues" evidence="1">
    <location>
        <begin position="36"/>
        <end position="46"/>
    </location>
</feature>
<proteinExistence type="predicted"/>
<feature type="compositionally biased region" description="Acidic residues" evidence="1">
    <location>
        <begin position="65"/>
        <end position="77"/>
    </location>
</feature>
<comment type="caution">
    <text evidence="2">The sequence shown here is derived from an EMBL/GenBank/DDBJ whole genome shotgun (WGS) entry which is preliminary data.</text>
</comment>
<dbReference type="AlphaFoldDB" id="A0A498BSV7"/>
<evidence type="ECO:0000313" key="2">
    <source>
        <dbReference type="EMBL" id="RLK46765.1"/>
    </source>
</evidence>
<reference evidence="2 3" key="1">
    <citation type="journal article" date="2015" name="Stand. Genomic Sci.">
        <title>Genomic Encyclopedia of Bacterial and Archaeal Type Strains, Phase III: the genomes of soil and plant-associated and newly described type strains.</title>
        <authorList>
            <person name="Whitman W.B."/>
            <person name="Woyke T."/>
            <person name="Klenk H.P."/>
            <person name="Zhou Y."/>
            <person name="Lilburn T.G."/>
            <person name="Beck B.J."/>
            <person name="De Vos P."/>
            <person name="Vandamme P."/>
            <person name="Eisen J.A."/>
            <person name="Garrity G."/>
            <person name="Hugenholtz P."/>
            <person name="Kyrpides N.C."/>
        </authorList>
    </citation>
    <scope>NUCLEOTIDE SEQUENCE [LARGE SCALE GENOMIC DNA]</scope>
    <source>
        <strain evidence="2 3">S2T63</strain>
    </source>
</reference>
<dbReference type="RefSeq" id="WP_121061178.1">
    <property type="nucleotide sequence ID" value="NZ_RCDB01000004.1"/>
</dbReference>
<dbReference type="Proteomes" id="UP000273158">
    <property type="component" value="Unassembled WGS sequence"/>
</dbReference>
<evidence type="ECO:0008006" key="4">
    <source>
        <dbReference type="Google" id="ProtNLM"/>
    </source>
</evidence>
<sequence length="113" mass="11675">MSDNSFNDDIDRPASTDPAAQPLGDRDSSITSDDDAAQREWERTDAVEAGVDPAVLGTATATGADPDEIPSDEDDIPAADLPAGHAQPETQGESPVEAELGDDGQGDLALEDL</sequence>
<name>A0A498BSV7_9MICO</name>
<organism evidence="2 3">
    <name type="scientific">Microbacterium telephonicum</name>
    <dbReference type="NCBI Taxonomy" id="1714841"/>
    <lineage>
        <taxon>Bacteria</taxon>
        <taxon>Bacillati</taxon>
        <taxon>Actinomycetota</taxon>
        <taxon>Actinomycetes</taxon>
        <taxon>Micrococcales</taxon>
        <taxon>Microbacteriaceae</taxon>
        <taxon>Microbacterium</taxon>
    </lineage>
</organism>
<gene>
    <name evidence="2" type="ORF">C7474_2951</name>
</gene>
<dbReference type="OrthoDB" id="5071560at2"/>